<dbReference type="SUPFAM" id="SSF55729">
    <property type="entry name" value="Acyl-CoA N-acyltransferases (Nat)"/>
    <property type="match status" value="1"/>
</dbReference>
<reference evidence="9 10" key="1">
    <citation type="submission" date="2024-05" db="EMBL/GenBank/DDBJ databases">
        <title>Neorhizobium sp. Rsf11, a plant growth promoting and heavy metal resistant PAH-degrader.</title>
        <authorList>
            <person name="Golubev S.N."/>
            <person name="Muratova A.Y."/>
            <person name="Markelova M.I."/>
        </authorList>
    </citation>
    <scope>NUCLEOTIDE SEQUENCE [LARGE SCALE GENOMIC DNA]</scope>
    <source>
        <strain evidence="9 10">Rsf11</strain>
    </source>
</reference>
<feature type="compositionally biased region" description="Low complexity" evidence="7">
    <location>
        <begin position="182"/>
        <end position="191"/>
    </location>
</feature>
<dbReference type="InterPro" id="IPR001690">
    <property type="entry name" value="Autoind_synthase"/>
</dbReference>
<comment type="similarity">
    <text evidence="5 6">Belongs to the autoinducer synthase family.</text>
</comment>
<dbReference type="RefSeq" id="WP_052182825.1">
    <property type="nucleotide sequence ID" value="NZ_JBEAAL010000009.1"/>
</dbReference>
<organism evidence="9 10">
    <name type="scientific">Neorhizobium phenanthreniclasticum</name>
    <dbReference type="NCBI Taxonomy" id="3157917"/>
    <lineage>
        <taxon>Bacteria</taxon>
        <taxon>Pseudomonadati</taxon>
        <taxon>Pseudomonadota</taxon>
        <taxon>Alphaproteobacteria</taxon>
        <taxon>Hyphomicrobiales</taxon>
        <taxon>Rhizobiaceae</taxon>
        <taxon>Rhizobium/Agrobacterium group</taxon>
        <taxon>Neorhizobium</taxon>
    </lineage>
</organism>
<evidence type="ECO:0000256" key="6">
    <source>
        <dbReference type="RuleBase" id="RU361135"/>
    </source>
</evidence>
<evidence type="ECO:0000256" key="4">
    <source>
        <dbReference type="ARBA" id="ARBA00022929"/>
    </source>
</evidence>
<keyword evidence="1 5" id="KW-0673">Quorum sensing</keyword>
<dbReference type="EMBL" id="JBEAAL010000009">
    <property type="protein sequence ID" value="MEQ1406240.1"/>
    <property type="molecule type" value="Genomic_DNA"/>
</dbReference>
<sequence length="211" mass="24168">MEAVWRFRHQCFVDELGWEALRQSDGRERDAFDTQSTIHLVLTEENEVVGYSRLLPTMKPHLLSHLYPELIGEESYPRGRQVFEWGRCATARHVRHVRGIATADVLMTAVLEFLVFSKIETVIIQTNPALVKMIRRRGYRLEVLREPILYEGEPVMVIAAYPSFRLLQQHRKAYGIDQSLLSVPSRPSRSSAITDTSQRTEEGSGSWAGAE</sequence>
<feature type="domain" description="N-acetyltransferase" evidence="8">
    <location>
        <begin position="1"/>
        <end position="161"/>
    </location>
</feature>
<dbReference type="PROSITE" id="PS51187">
    <property type="entry name" value="AUTOINDUCER_SYNTH_2"/>
    <property type="match status" value="1"/>
</dbReference>
<keyword evidence="3 6" id="KW-0949">S-adenosyl-L-methionine</keyword>
<dbReference type="Proteomes" id="UP001496627">
    <property type="component" value="Unassembled WGS sequence"/>
</dbReference>
<evidence type="ECO:0000259" key="8">
    <source>
        <dbReference type="PROSITE" id="PS51186"/>
    </source>
</evidence>
<comment type="caution">
    <text evidence="9">The sequence shown here is derived from an EMBL/GenBank/DDBJ whole genome shotgun (WGS) entry which is preliminary data.</text>
</comment>
<evidence type="ECO:0000313" key="9">
    <source>
        <dbReference type="EMBL" id="MEQ1406240.1"/>
    </source>
</evidence>
<dbReference type="EC" id="2.3.1.184" evidence="6"/>
<dbReference type="PRINTS" id="PR01549">
    <property type="entry name" value="AUTOINDCRSYN"/>
</dbReference>
<evidence type="ECO:0000256" key="7">
    <source>
        <dbReference type="SAM" id="MobiDB-lite"/>
    </source>
</evidence>
<keyword evidence="2 6" id="KW-0808">Transferase</keyword>
<feature type="region of interest" description="Disordered" evidence="7">
    <location>
        <begin position="182"/>
        <end position="211"/>
    </location>
</feature>
<keyword evidence="4 5" id="KW-0071">Autoinducer synthesis</keyword>
<dbReference type="InterPro" id="IPR016181">
    <property type="entry name" value="Acyl_CoA_acyltransferase"/>
</dbReference>
<dbReference type="PANTHER" id="PTHR39322:SF1">
    <property type="entry name" value="ISOVALERYL-HOMOSERINE LACTONE SYNTHASE"/>
    <property type="match status" value="1"/>
</dbReference>
<evidence type="ECO:0000256" key="2">
    <source>
        <dbReference type="ARBA" id="ARBA00022679"/>
    </source>
</evidence>
<dbReference type="Pfam" id="PF00765">
    <property type="entry name" value="Autoind_synth"/>
    <property type="match status" value="1"/>
</dbReference>
<dbReference type="InterPro" id="IPR000182">
    <property type="entry name" value="GNAT_dom"/>
</dbReference>
<gene>
    <name evidence="9" type="ORF">ABK249_14990</name>
</gene>
<dbReference type="PANTHER" id="PTHR39322">
    <property type="entry name" value="ACYL-HOMOSERINE-LACTONE SYNTHASE"/>
    <property type="match status" value="1"/>
</dbReference>
<proteinExistence type="inferred from homology"/>
<evidence type="ECO:0000256" key="5">
    <source>
        <dbReference type="PROSITE-ProRule" id="PRU00533"/>
    </source>
</evidence>
<name>A0ABV0M327_9HYPH</name>
<evidence type="ECO:0000256" key="3">
    <source>
        <dbReference type="ARBA" id="ARBA00022691"/>
    </source>
</evidence>
<evidence type="ECO:0000256" key="1">
    <source>
        <dbReference type="ARBA" id="ARBA00022654"/>
    </source>
</evidence>
<comment type="catalytic activity">
    <reaction evidence="6">
        <text>a fatty acyl-[ACP] + S-adenosyl-L-methionine = an N-acyl-L-homoserine lactone + S-methyl-5'-thioadenosine + holo-[ACP] + H(+)</text>
        <dbReference type="Rhea" id="RHEA:10096"/>
        <dbReference type="Rhea" id="RHEA-COMP:9685"/>
        <dbReference type="Rhea" id="RHEA-COMP:14125"/>
        <dbReference type="ChEBI" id="CHEBI:15378"/>
        <dbReference type="ChEBI" id="CHEBI:17509"/>
        <dbReference type="ChEBI" id="CHEBI:55474"/>
        <dbReference type="ChEBI" id="CHEBI:59789"/>
        <dbReference type="ChEBI" id="CHEBI:64479"/>
        <dbReference type="ChEBI" id="CHEBI:138651"/>
        <dbReference type="EC" id="2.3.1.184"/>
    </reaction>
</comment>
<evidence type="ECO:0000313" key="10">
    <source>
        <dbReference type="Proteomes" id="UP001496627"/>
    </source>
</evidence>
<dbReference type="Gene3D" id="3.40.630.30">
    <property type="match status" value="1"/>
</dbReference>
<keyword evidence="10" id="KW-1185">Reference proteome</keyword>
<dbReference type="PROSITE" id="PS51186">
    <property type="entry name" value="GNAT"/>
    <property type="match status" value="1"/>
</dbReference>
<protein>
    <recommendedName>
        <fullName evidence="6">Acyl-homoserine-lactone synthase</fullName>
        <ecNumber evidence="6">2.3.1.184</ecNumber>
    </recommendedName>
    <alternativeName>
        <fullName evidence="6">Autoinducer synthesis protein</fullName>
    </alternativeName>
</protein>
<accession>A0ABV0M327</accession>